<dbReference type="Pfam" id="PF07687">
    <property type="entry name" value="M20_dimer"/>
    <property type="match status" value="1"/>
</dbReference>
<evidence type="ECO:0000259" key="2">
    <source>
        <dbReference type="Pfam" id="PF07687"/>
    </source>
</evidence>
<dbReference type="PRINTS" id="PR00934">
    <property type="entry name" value="XHISDIPTASE"/>
</dbReference>
<dbReference type="InterPro" id="IPR011650">
    <property type="entry name" value="Peptidase_M20_dimer"/>
</dbReference>
<evidence type="ECO:0000256" key="1">
    <source>
        <dbReference type="ARBA" id="ARBA00022801"/>
    </source>
</evidence>
<sequence>MVNIAALEPTIVWEHFQTLCDIPRPSKHEAALRDYLKGWAELRGLETVVDAAGNLIVRKAATPGMEDRVGVVLQGHLDMVCQANTGTVHDFFNDPIRPVLKDGWLIAENTTLGADNGIGVALGLAVLASDDIAHGPVEVLMTLDEEAGMGGALGLEPGLLQGRMLINIDTEEWGEFYMGCAGGIDVNARRSYQPQPLPAGFEVRQLTVAGLVGGHSGADIHLGRGNANKVLIRLLRELEAVTDLRVATFSGGTARNALAREAFAVVAYPAADGDKLAAYLDAFQALMRFELAGVDEGVSIAANLASAGEVLAPADQQAIFSALHAAPHGVKRMSQRVAGVVETSNNLGVVSIADGKVFTNLMVRSLLDSGFRNLAGEIVGLFRLAGFEVDTEGGYPGWAPNPASPLLALFQQVYRQQFGADSGVQVIHAGLECGIIGAKYPQMDMVSFGPNIRGAHAPGERVEVASVGKAWQLLQAVLAAVPASV</sequence>
<dbReference type="Pfam" id="PF01546">
    <property type="entry name" value="Peptidase_M20"/>
    <property type="match status" value="1"/>
</dbReference>
<reference evidence="4" key="1">
    <citation type="journal article" date="2019" name="Int. J. Syst. Evol. Microbiol.">
        <title>The Global Catalogue of Microorganisms (GCM) 10K type strain sequencing project: providing services to taxonomists for standard genome sequencing and annotation.</title>
        <authorList>
            <consortium name="The Broad Institute Genomics Platform"/>
            <consortium name="The Broad Institute Genome Sequencing Center for Infectious Disease"/>
            <person name="Wu L."/>
            <person name="Ma J."/>
        </authorList>
    </citation>
    <scope>NUCLEOTIDE SEQUENCE [LARGE SCALE GENOMIC DNA]</scope>
    <source>
        <strain evidence="4">KCTC 32041</strain>
    </source>
</reference>
<dbReference type="PANTHER" id="PTHR43501:SF1">
    <property type="entry name" value="CYTOSOL NON-SPECIFIC DIPEPTIDASE"/>
    <property type="match status" value="1"/>
</dbReference>
<dbReference type="InterPro" id="IPR002933">
    <property type="entry name" value="Peptidase_M20"/>
</dbReference>
<dbReference type="Proteomes" id="UP000600877">
    <property type="component" value="Unassembled WGS sequence"/>
</dbReference>
<keyword evidence="4" id="KW-1185">Reference proteome</keyword>
<name>A0ABQ2YTV0_9NEIS</name>
<organism evidence="3 4">
    <name type="scientific">Vogesella alkaliphila</name>
    <dbReference type="NCBI Taxonomy" id="1193621"/>
    <lineage>
        <taxon>Bacteria</taxon>
        <taxon>Pseudomonadati</taxon>
        <taxon>Pseudomonadota</taxon>
        <taxon>Betaproteobacteria</taxon>
        <taxon>Neisseriales</taxon>
        <taxon>Chromobacteriaceae</taxon>
        <taxon>Vogesella</taxon>
    </lineage>
</organism>
<evidence type="ECO:0000313" key="4">
    <source>
        <dbReference type="Proteomes" id="UP000600877"/>
    </source>
</evidence>
<evidence type="ECO:0000313" key="3">
    <source>
        <dbReference type="EMBL" id="GGX93447.1"/>
    </source>
</evidence>
<dbReference type="PANTHER" id="PTHR43501">
    <property type="entry name" value="CYTOSOL NON-SPECIFIC DIPEPTIDASE"/>
    <property type="match status" value="1"/>
</dbReference>
<dbReference type="EMBL" id="BMYW01000006">
    <property type="protein sequence ID" value="GGX93447.1"/>
    <property type="molecule type" value="Genomic_DNA"/>
</dbReference>
<dbReference type="InterPro" id="IPR001160">
    <property type="entry name" value="Peptidase_M20C"/>
</dbReference>
<feature type="domain" description="Peptidase M20 dimerisation" evidence="2">
    <location>
        <begin position="209"/>
        <end position="291"/>
    </location>
</feature>
<comment type="caution">
    <text evidence="3">The sequence shown here is derived from an EMBL/GenBank/DDBJ whole genome shotgun (WGS) entry which is preliminary data.</text>
</comment>
<dbReference type="PIRSF" id="PIRSF016599">
    <property type="entry name" value="Xaa-His_dipept"/>
    <property type="match status" value="1"/>
</dbReference>
<dbReference type="NCBIfam" id="TIGR01893">
    <property type="entry name" value="aa-his-dipept"/>
    <property type="match status" value="1"/>
</dbReference>
<keyword evidence="1" id="KW-0378">Hydrolase</keyword>
<dbReference type="SUPFAM" id="SSF53187">
    <property type="entry name" value="Zn-dependent exopeptidases"/>
    <property type="match status" value="1"/>
</dbReference>
<dbReference type="Gene3D" id="3.40.630.10">
    <property type="entry name" value="Zn peptidases"/>
    <property type="match status" value="2"/>
</dbReference>
<accession>A0ABQ2YTV0</accession>
<proteinExistence type="predicted"/>
<protein>
    <submittedName>
        <fullName evidence="3">Aminoacyl-histidine dipeptidase</fullName>
    </submittedName>
</protein>
<dbReference type="CDD" id="cd03890">
    <property type="entry name" value="M20_pepD"/>
    <property type="match status" value="1"/>
</dbReference>
<gene>
    <name evidence="3" type="primary">pepD</name>
    <name evidence="3" type="ORF">GCM10011290_21710</name>
</gene>